<dbReference type="Pfam" id="PF01183">
    <property type="entry name" value="Glyco_hydro_25"/>
    <property type="match status" value="1"/>
</dbReference>
<comment type="caution">
    <text evidence="5">The sequence shown here is derived from an EMBL/GenBank/DDBJ whole genome shotgun (WGS) entry which is preliminary data.</text>
</comment>
<evidence type="ECO:0000313" key="6">
    <source>
        <dbReference type="Proteomes" id="UP000297741"/>
    </source>
</evidence>
<accession>A0ABY2KQB4</accession>
<gene>
    <name evidence="5" type="ORF">EEB11_04730</name>
</gene>
<organism evidence="5 6">
    <name type="scientific">Pseudotabrizicola sediminis</name>
    <dbReference type="NCBI Taxonomy" id="2486418"/>
    <lineage>
        <taxon>Bacteria</taxon>
        <taxon>Pseudomonadati</taxon>
        <taxon>Pseudomonadota</taxon>
        <taxon>Alphaproteobacteria</taxon>
        <taxon>Rhodobacterales</taxon>
        <taxon>Paracoccaceae</taxon>
        <taxon>Pseudotabrizicola</taxon>
    </lineage>
</organism>
<dbReference type="SMART" id="SM00641">
    <property type="entry name" value="Glyco_25"/>
    <property type="match status" value="1"/>
</dbReference>
<dbReference type="PROSITE" id="PS51904">
    <property type="entry name" value="GLYCOSYL_HYDROL_F25_2"/>
    <property type="match status" value="1"/>
</dbReference>
<keyword evidence="2 5" id="KW-0378">Hydrolase</keyword>
<keyword evidence="3" id="KW-0326">Glycosidase</keyword>
<dbReference type="InterPro" id="IPR002053">
    <property type="entry name" value="Glyco_hydro_25"/>
</dbReference>
<proteinExistence type="inferred from homology"/>
<sequence>MKYTLLLVAALILSACGSPRLATMQQRAPTPAALSGAVTAPSFGDRRPHPWDGRAPSAYAVHGTDTSRYQTPVDWATARANGINFTFIKATEGADDADPMFRDHWNAARAAGVATGAYHFWYHCAPGRSQAQNFIRRVPKASGALPPVLDLEWTPFSPTCTRRPPQAELLSEAQVFIDTVARHYGQMPLVYVSPDIFASHELWRLRGVEFWVRSVANHPSKVYPGTRWTFWQYSGTGQIPGKAGDGDLNVFAGSPAEWQAWLARRAHP</sequence>
<comment type="similarity">
    <text evidence="1">Belongs to the glycosyl hydrolase 25 family.</text>
</comment>
<keyword evidence="6" id="KW-1185">Reference proteome</keyword>
<dbReference type="PROSITE" id="PS51257">
    <property type="entry name" value="PROKAR_LIPOPROTEIN"/>
    <property type="match status" value="1"/>
</dbReference>
<evidence type="ECO:0000313" key="5">
    <source>
        <dbReference type="EMBL" id="TGD44866.1"/>
    </source>
</evidence>
<dbReference type="InterPro" id="IPR017853">
    <property type="entry name" value="GH"/>
</dbReference>
<dbReference type="EMBL" id="RPEM01000002">
    <property type="protein sequence ID" value="TGD44866.1"/>
    <property type="molecule type" value="Genomic_DNA"/>
</dbReference>
<evidence type="ECO:0000256" key="4">
    <source>
        <dbReference type="SAM" id="SignalP"/>
    </source>
</evidence>
<dbReference type="SUPFAM" id="SSF51445">
    <property type="entry name" value="(Trans)glycosidases"/>
    <property type="match status" value="1"/>
</dbReference>
<name>A0ABY2KQB4_9RHOB</name>
<evidence type="ECO:0000256" key="1">
    <source>
        <dbReference type="ARBA" id="ARBA00010646"/>
    </source>
</evidence>
<dbReference type="InterPro" id="IPR018077">
    <property type="entry name" value="Glyco_hydro_fam25_subgr"/>
</dbReference>
<dbReference type="Proteomes" id="UP000297741">
    <property type="component" value="Unassembled WGS sequence"/>
</dbReference>
<feature type="chain" id="PRO_5046367454" evidence="4">
    <location>
        <begin position="23"/>
        <end position="268"/>
    </location>
</feature>
<evidence type="ECO:0000256" key="2">
    <source>
        <dbReference type="ARBA" id="ARBA00022801"/>
    </source>
</evidence>
<feature type="signal peptide" evidence="4">
    <location>
        <begin position="1"/>
        <end position="22"/>
    </location>
</feature>
<evidence type="ECO:0000256" key="3">
    <source>
        <dbReference type="ARBA" id="ARBA00023295"/>
    </source>
</evidence>
<dbReference type="RefSeq" id="WP_135429254.1">
    <property type="nucleotide sequence ID" value="NZ_RPEM01000002.1"/>
</dbReference>
<dbReference type="Gene3D" id="3.20.20.80">
    <property type="entry name" value="Glycosidases"/>
    <property type="match status" value="1"/>
</dbReference>
<protein>
    <submittedName>
        <fullName evidence="5">Glycoside hydrolase</fullName>
    </submittedName>
</protein>
<dbReference type="PANTHER" id="PTHR34135">
    <property type="entry name" value="LYSOZYME"/>
    <property type="match status" value="1"/>
</dbReference>
<keyword evidence="4" id="KW-0732">Signal</keyword>
<dbReference type="GO" id="GO:0016787">
    <property type="term" value="F:hydrolase activity"/>
    <property type="evidence" value="ECO:0007669"/>
    <property type="project" value="UniProtKB-KW"/>
</dbReference>
<reference evidence="5 6" key="1">
    <citation type="submission" date="2018-11" db="EMBL/GenBank/DDBJ databases">
        <title>Tabrizicola sp. isolated from sediment of alpine lake.</title>
        <authorList>
            <person name="Liu Z."/>
        </authorList>
    </citation>
    <scope>NUCLEOTIDE SEQUENCE [LARGE SCALE GENOMIC DNA]</scope>
    <source>
        <strain evidence="5 6">DRYC-M-16</strain>
    </source>
</reference>
<dbReference type="PANTHER" id="PTHR34135:SF2">
    <property type="entry name" value="LYSOZYME"/>
    <property type="match status" value="1"/>
</dbReference>